<sequence length="130" mass="14987">MTASPQKIVHTNSEIAAAVQMSKAAIHGSPLKKSSSGPYLNKKPLTHDKRTTSSEEEELREIYEQQRLDKEIAKKKGDQKIEKKGSEYRKEERKKKKKKKKDGRQTVIRDSYADDSRRIKRSRTKVCAIM</sequence>
<keyword evidence="3" id="KW-1185">Reference proteome</keyword>
<evidence type="ECO:0000256" key="1">
    <source>
        <dbReference type="SAM" id="MobiDB-lite"/>
    </source>
</evidence>
<reference evidence="2" key="1">
    <citation type="submission" date="2023-06" db="EMBL/GenBank/DDBJ databases">
        <title>Genomic analysis of the entomopathogenic nematode Steinernema hermaphroditum.</title>
        <authorList>
            <person name="Schwarz E.M."/>
            <person name="Heppert J.K."/>
            <person name="Baniya A."/>
            <person name="Schwartz H.T."/>
            <person name="Tan C.-H."/>
            <person name="Antoshechkin I."/>
            <person name="Sternberg P.W."/>
            <person name="Goodrich-Blair H."/>
            <person name="Dillman A.R."/>
        </authorList>
    </citation>
    <scope>NUCLEOTIDE SEQUENCE</scope>
    <source>
        <strain evidence="2">PS9179</strain>
        <tissue evidence="2">Whole animal</tissue>
    </source>
</reference>
<evidence type="ECO:0000313" key="3">
    <source>
        <dbReference type="Proteomes" id="UP001175271"/>
    </source>
</evidence>
<proteinExistence type="predicted"/>
<accession>A0AA39LXX9</accession>
<evidence type="ECO:0000313" key="2">
    <source>
        <dbReference type="EMBL" id="KAK0413687.1"/>
    </source>
</evidence>
<dbReference type="EMBL" id="JAUCMV010000003">
    <property type="protein sequence ID" value="KAK0413687.1"/>
    <property type="molecule type" value="Genomic_DNA"/>
</dbReference>
<name>A0AA39LXX9_9BILA</name>
<feature type="region of interest" description="Disordered" evidence="1">
    <location>
        <begin position="24"/>
        <end position="130"/>
    </location>
</feature>
<feature type="compositionally biased region" description="Basic and acidic residues" evidence="1">
    <location>
        <begin position="60"/>
        <end position="91"/>
    </location>
</feature>
<gene>
    <name evidence="2" type="ORF">QR680_006944</name>
</gene>
<feature type="compositionally biased region" description="Basic residues" evidence="1">
    <location>
        <begin position="92"/>
        <end position="102"/>
    </location>
</feature>
<protein>
    <submittedName>
        <fullName evidence="2">Uncharacterized protein</fullName>
    </submittedName>
</protein>
<dbReference type="Proteomes" id="UP001175271">
    <property type="component" value="Unassembled WGS sequence"/>
</dbReference>
<organism evidence="2 3">
    <name type="scientific">Steinernema hermaphroditum</name>
    <dbReference type="NCBI Taxonomy" id="289476"/>
    <lineage>
        <taxon>Eukaryota</taxon>
        <taxon>Metazoa</taxon>
        <taxon>Ecdysozoa</taxon>
        <taxon>Nematoda</taxon>
        <taxon>Chromadorea</taxon>
        <taxon>Rhabditida</taxon>
        <taxon>Tylenchina</taxon>
        <taxon>Panagrolaimomorpha</taxon>
        <taxon>Strongyloidoidea</taxon>
        <taxon>Steinernematidae</taxon>
        <taxon>Steinernema</taxon>
    </lineage>
</organism>
<dbReference type="AlphaFoldDB" id="A0AA39LXX9"/>
<comment type="caution">
    <text evidence="2">The sequence shown here is derived from an EMBL/GenBank/DDBJ whole genome shotgun (WGS) entry which is preliminary data.</text>
</comment>